<accession>A0ABR1X563</accession>
<evidence type="ECO:0000256" key="5">
    <source>
        <dbReference type="SAM" id="MobiDB-lite"/>
    </source>
</evidence>
<evidence type="ECO:0000256" key="4">
    <source>
        <dbReference type="ARBA" id="ARBA00023002"/>
    </source>
</evidence>
<comment type="similarity">
    <text evidence="1">Belongs to the FMO family.</text>
</comment>
<dbReference type="InterPro" id="IPR036188">
    <property type="entry name" value="FAD/NAD-bd_sf"/>
</dbReference>
<dbReference type="InterPro" id="IPR023753">
    <property type="entry name" value="FAD/NAD-binding_dom"/>
</dbReference>
<gene>
    <name evidence="7" type="ORF">PG994_000037</name>
</gene>
<dbReference type="PRINTS" id="PR00419">
    <property type="entry name" value="ADXRDTASE"/>
</dbReference>
<dbReference type="Gene3D" id="3.50.50.60">
    <property type="entry name" value="FAD/NAD(P)-binding domain"/>
    <property type="match status" value="2"/>
</dbReference>
<dbReference type="GeneID" id="92084509"/>
<keyword evidence="4" id="KW-0560">Oxidoreductase</keyword>
<dbReference type="PANTHER" id="PTHR23023">
    <property type="entry name" value="DIMETHYLANILINE MONOOXYGENASE"/>
    <property type="match status" value="1"/>
</dbReference>
<organism evidence="7 8">
    <name type="scientific">Apiospora phragmitis</name>
    <dbReference type="NCBI Taxonomy" id="2905665"/>
    <lineage>
        <taxon>Eukaryota</taxon>
        <taxon>Fungi</taxon>
        <taxon>Dikarya</taxon>
        <taxon>Ascomycota</taxon>
        <taxon>Pezizomycotina</taxon>
        <taxon>Sordariomycetes</taxon>
        <taxon>Xylariomycetidae</taxon>
        <taxon>Amphisphaeriales</taxon>
        <taxon>Apiosporaceae</taxon>
        <taxon>Apiospora</taxon>
    </lineage>
</organism>
<evidence type="ECO:0000256" key="3">
    <source>
        <dbReference type="ARBA" id="ARBA00022827"/>
    </source>
</evidence>
<evidence type="ECO:0000259" key="6">
    <source>
        <dbReference type="Pfam" id="PF07992"/>
    </source>
</evidence>
<feature type="region of interest" description="Disordered" evidence="5">
    <location>
        <begin position="83"/>
        <end position="107"/>
    </location>
</feature>
<protein>
    <recommendedName>
        <fullName evidence="6">FAD/NAD(P)-binding domain-containing protein</fullName>
    </recommendedName>
</protein>
<dbReference type="InterPro" id="IPR020946">
    <property type="entry name" value="Flavin_mOase-like"/>
</dbReference>
<evidence type="ECO:0000256" key="2">
    <source>
        <dbReference type="ARBA" id="ARBA00022630"/>
    </source>
</evidence>
<name>A0ABR1X563_9PEZI</name>
<proteinExistence type="inferred from homology"/>
<dbReference type="Proteomes" id="UP001480595">
    <property type="component" value="Unassembled WGS sequence"/>
</dbReference>
<comment type="caution">
    <text evidence="7">The sequence shown here is derived from an EMBL/GenBank/DDBJ whole genome shotgun (WGS) entry which is preliminary data.</text>
</comment>
<keyword evidence="3" id="KW-0274">FAD</keyword>
<keyword evidence="8" id="KW-1185">Reference proteome</keyword>
<evidence type="ECO:0000313" key="8">
    <source>
        <dbReference type="Proteomes" id="UP001480595"/>
    </source>
</evidence>
<dbReference type="InterPro" id="IPR050346">
    <property type="entry name" value="FMO-like"/>
</dbReference>
<dbReference type="Pfam" id="PF00743">
    <property type="entry name" value="FMO-like"/>
    <property type="match status" value="1"/>
</dbReference>
<evidence type="ECO:0000256" key="1">
    <source>
        <dbReference type="ARBA" id="ARBA00009183"/>
    </source>
</evidence>
<dbReference type="SUPFAM" id="SSF51905">
    <property type="entry name" value="FAD/NAD(P)-binding domain"/>
    <property type="match status" value="1"/>
</dbReference>
<reference evidence="7 8" key="1">
    <citation type="submission" date="2023-01" db="EMBL/GenBank/DDBJ databases">
        <title>Analysis of 21 Apiospora genomes using comparative genomics revels a genus with tremendous synthesis potential of carbohydrate active enzymes and secondary metabolites.</title>
        <authorList>
            <person name="Sorensen T."/>
        </authorList>
    </citation>
    <scope>NUCLEOTIDE SEQUENCE [LARGE SCALE GENOMIC DNA]</scope>
    <source>
        <strain evidence="7 8">CBS 135458</strain>
    </source>
</reference>
<keyword evidence="2" id="KW-0285">Flavoprotein</keyword>
<dbReference type="EMBL" id="JAQQWL010000001">
    <property type="protein sequence ID" value="KAK8090532.1"/>
    <property type="molecule type" value="Genomic_DNA"/>
</dbReference>
<dbReference type="Pfam" id="PF07992">
    <property type="entry name" value="Pyr_redox_2"/>
    <property type="match status" value="1"/>
</dbReference>
<sequence>MDKPSGEPALSVNNIKTVAIIGAGLSGIVTAAHLLRAGIAVTVFERGNQVGGVWIYSEQPDSEPPFPNTKPAPLSPLIPEGTKPRGGSSCFRPPGPAYTNMKSRGSEKTMRTTLQEWPEGTKAPINTEDVVAYIRDIADAHQVRDKIRFRTRVDVVSSQKSGDGYAQEEREAAQDFDAVVVATGRYGSPRVPDIPRLAQWKARFPSRIQHTKQYRTPEPYRGKTVLLIGASVSALEVANELVGGGGAAKVYLSARPSGIDCRDAVSGGDENTREKVAMVAEFASLTKDELGGSAPSMLLNDDCPIPAQVVLQDKRVLDDIHHVLFGTGYLTSFPFLGPILEQPSMEPRNANETVIITADATMVHNLHEDIFYIPNPSLAFIGVTHFASTFSLHDLQAQVLAAVWTGRARLPSTVAMRAEQTRRKRQLQVPGPEMALNGIYLLDDFVVRRLLEWVNRDLAEGGFDPISGPDAEWWTAFRAESERARSVMGPLQDRFLRSYGASWELLPSLVRYAGKGTKSSS</sequence>
<feature type="domain" description="FAD/NAD(P)-binding" evidence="6">
    <location>
        <begin position="17"/>
        <end position="243"/>
    </location>
</feature>
<evidence type="ECO:0000313" key="7">
    <source>
        <dbReference type="EMBL" id="KAK8090532.1"/>
    </source>
</evidence>
<dbReference type="RefSeq" id="XP_066722078.1">
    <property type="nucleotide sequence ID" value="XM_066851446.1"/>
</dbReference>